<feature type="domain" description="SpoVT-AbrB" evidence="2">
    <location>
        <begin position="12"/>
        <end position="57"/>
    </location>
</feature>
<protein>
    <submittedName>
        <fullName evidence="3">AbrB/MazE/SpoVT family DNA-binding domain-containing protein</fullName>
    </submittedName>
</protein>
<dbReference type="EMBL" id="SMKP01000156">
    <property type="protein sequence ID" value="TDD14102.1"/>
    <property type="molecule type" value="Genomic_DNA"/>
</dbReference>
<dbReference type="GO" id="GO:0003677">
    <property type="term" value="F:DNA binding"/>
    <property type="evidence" value="ECO:0007669"/>
    <property type="project" value="UniProtKB-UniRule"/>
</dbReference>
<evidence type="ECO:0000256" key="1">
    <source>
        <dbReference type="PROSITE-ProRule" id="PRU01076"/>
    </source>
</evidence>
<accession>A0A4R4W683</accession>
<dbReference type="AlphaFoldDB" id="A0A4R4W683"/>
<dbReference type="OrthoDB" id="9812495at2"/>
<dbReference type="Gene3D" id="2.10.260.10">
    <property type="match status" value="1"/>
</dbReference>
<comment type="caution">
    <text evidence="3">The sequence shown here is derived from an EMBL/GenBank/DDBJ whole genome shotgun (WGS) entry which is preliminary data.</text>
</comment>
<proteinExistence type="predicted"/>
<gene>
    <name evidence="3" type="ORF">E1294_38675</name>
</gene>
<dbReference type="InterPro" id="IPR037914">
    <property type="entry name" value="SpoVT-AbrB_sf"/>
</dbReference>
<dbReference type="SMART" id="SM00966">
    <property type="entry name" value="SpoVT_AbrB"/>
    <property type="match status" value="1"/>
</dbReference>
<keyword evidence="1 3" id="KW-0238">DNA-binding</keyword>
<dbReference type="Proteomes" id="UP000294543">
    <property type="component" value="Unassembled WGS sequence"/>
</dbReference>
<dbReference type="NCBIfam" id="TIGR01439">
    <property type="entry name" value="lp_hng_hel_AbrB"/>
    <property type="match status" value="1"/>
</dbReference>
<organism evidence="3 4">
    <name type="scientific">Nonomuraea diastatica</name>
    <dbReference type="NCBI Taxonomy" id="1848329"/>
    <lineage>
        <taxon>Bacteria</taxon>
        <taxon>Bacillati</taxon>
        <taxon>Actinomycetota</taxon>
        <taxon>Actinomycetes</taxon>
        <taxon>Streptosporangiales</taxon>
        <taxon>Streptosporangiaceae</taxon>
        <taxon>Nonomuraea</taxon>
    </lineage>
</organism>
<evidence type="ECO:0000313" key="4">
    <source>
        <dbReference type="Proteomes" id="UP000294543"/>
    </source>
</evidence>
<evidence type="ECO:0000259" key="2">
    <source>
        <dbReference type="PROSITE" id="PS51740"/>
    </source>
</evidence>
<dbReference type="Pfam" id="PF04014">
    <property type="entry name" value="MazE_antitoxin"/>
    <property type="match status" value="1"/>
</dbReference>
<reference evidence="3 4" key="1">
    <citation type="submission" date="2019-03" db="EMBL/GenBank/DDBJ databases">
        <title>Draft genome sequences of novel Actinobacteria.</title>
        <authorList>
            <person name="Sahin N."/>
            <person name="Ay H."/>
            <person name="Saygin H."/>
        </authorList>
    </citation>
    <scope>NUCLEOTIDE SEQUENCE [LARGE SCALE GENOMIC DNA]</scope>
    <source>
        <strain evidence="3 4">KC712</strain>
    </source>
</reference>
<name>A0A4R4W683_9ACTN</name>
<dbReference type="PROSITE" id="PS51740">
    <property type="entry name" value="SPOVT_ABRB"/>
    <property type="match status" value="1"/>
</dbReference>
<dbReference type="RefSeq" id="WP_132515943.1">
    <property type="nucleotide sequence ID" value="NZ_SMKP01000156.1"/>
</dbReference>
<sequence length="85" mass="8782">MAAPRPPPGKLAGTARVGEKGQIVIPKDIRDMFGISPDNTLLLLADFGKGIAVLPKEMAVDLVETVLGESPAATFDNRGEANGPG</sequence>
<keyword evidence="4" id="KW-1185">Reference proteome</keyword>
<evidence type="ECO:0000313" key="3">
    <source>
        <dbReference type="EMBL" id="TDD14102.1"/>
    </source>
</evidence>
<dbReference type="InterPro" id="IPR007159">
    <property type="entry name" value="SpoVT-AbrB_dom"/>
</dbReference>
<dbReference type="SUPFAM" id="SSF89447">
    <property type="entry name" value="AbrB/MazE/MraZ-like"/>
    <property type="match status" value="1"/>
</dbReference>